<feature type="domain" description="Zn(2)-C6 fungal-type" evidence="7">
    <location>
        <begin position="19"/>
        <end position="49"/>
    </location>
</feature>
<evidence type="ECO:0000256" key="5">
    <source>
        <dbReference type="ARBA" id="ARBA00023242"/>
    </source>
</evidence>
<dbReference type="RefSeq" id="XP_056483235.1">
    <property type="nucleotide sequence ID" value="XM_056637205.1"/>
</dbReference>
<evidence type="ECO:0000313" key="9">
    <source>
        <dbReference type="Proteomes" id="UP001147747"/>
    </source>
</evidence>
<dbReference type="SUPFAM" id="SSF57701">
    <property type="entry name" value="Zn2/Cys6 DNA-binding domain"/>
    <property type="match status" value="1"/>
</dbReference>
<name>A0A9W9VG21_9EURO</name>
<gene>
    <name evidence="8" type="ORF">N7509_012568</name>
</gene>
<dbReference type="Gene3D" id="4.10.240.10">
    <property type="entry name" value="Zn(2)-C6 fungal-type DNA-binding domain"/>
    <property type="match status" value="1"/>
</dbReference>
<dbReference type="AlphaFoldDB" id="A0A9W9VG21"/>
<evidence type="ECO:0000256" key="1">
    <source>
        <dbReference type="ARBA" id="ARBA00004123"/>
    </source>
</evidence>
<keyword evidence="5" id="KW-0539">Nucleus</keyword>
<dbReference type="PROSITE" id="PS50048">
    <property type="entry name" value="ZN2_CY6_FUNGAL_2"/>
    <property type="match status" value="1"/>
</dbReference>
<comment type="subcellular location">
    <subcellularLocation>
        <location evidence="1">Nucleus</location>
    </subcellularLocation>
</comment>
<dbReference type="OrthoDB" id="5069333at2759"/>
<dbReference type="GO" id="GO:0000976">
    <property type="term" value="F:transcription cis-regulatory region binding"/>
    <property type="evidence" value="ECO:0007669"/>
    <property type="project" value="TreeGrafter"/>
</dbReference>
<dbReference type="InterPro" id="IPR001138">
    <property type="entry name" value="Zn2Cys6_DnaBD"/>
</dbReference>
<evidence type="ECO:0000256" key="3">
    <source>
        <dbReference type="ARBA" id="ARBA00023125"/>
    </source>
</evidence>
<evidence type="ECO:0000256" key="6">
    <source>
        <dbReference type="SAM" id="MobiDB-lite"/>
    </source>
</evidence>
<dbReference type="Pfam" id="PF00172">
    <property type="entry name" value="Zn_clus"/>
    <property type="match status" value="1"/>
</dbReference>
<keyword evidence="9" id="KW-1185">Reference proteome</keyword>
<dbReference type="SMART" id="SM00066">
    <property type="entry name" value="GAL4"/>
    <property type="match status" value="1"/>
</dbReference>
<dbReference type="GO" id="GO:0000981">
    <property type="term" value="F:DNA-binding transcription factor activity, RNA polymerase II-specific"/>
    <property type="evidence" value="ECO:0007669"/>
    <property type="project" value="InterPro"/>
</dbReference>
<dbReference type="PROSITE" id="PS00463">
    <property type="entry name" value="ZN2_CY6_FUNGAL_1"/>
    <property type="match status" value="1"/>
</dbReference>
<feature type="region of interest" description="Disordered" evidence="6">
    <location>
        <begin position="66"/>
        <end position="95"/>
    </location>
</feature>
<feature type="region of interest" description="Disordered" evidence="6">
    <location>
        <begin position="1"/>
        <end position="22"/>
    </location>
</feature>
<evidence type="ECO:0000256" key="4">
    <source>
        <dbReference type="ARBA" id="ARBA00023163"/>
    </source>
</evidence>
<reference evidence="8" key="1">
    <citation type="submission" date="2022-12" db="EMBL/GenBank/DDBJ databases">
        <authorList>
            <person name="Petersen C."/>
        </authorList>
    </citation>
    <scope>NUCLEOTIDE SEQUENCE</scope>
    <source>
        <strain evidence="8">IBT 29677</strain>
    </source>
</reference>
<dbReference type="Proteomes" id="UP001147747">
    <property type="component" value="Unassembled WGS sequence"/>
</dbReference>
<feature type="compositionally biased region" description="Basic and acidic residues" evidence="6">
    <location>
        <begin position="1"/>
        <end position="12"/>
    </location>
</feature>
<dbReference type="GeneID" id="81376185"/>
<reference evidence="8" key="2">
    <citation type="journal article" date="2023" name="IMA Fungus">
        <title>Comparative genomic study of the Penicillium genus elucidates a diverse pangenome and 15 lateral gene transfer events.</title>
        <authorList>
            <person name="Petersen C."/>
            <person name="Sorensen T."/>
            <person name="Nielsen M.R."/>
            <person name="Sondergaard T.E."/>
            <person name="Sorensen J.L."/>
            <person name="Fitzpatrick D.A."/>
            <person name="Frisvad J.C."/>
            <person name="Nielsen K.L."/>
        </authorList>
    </citation>
    <scope>NUCLEOTIDE SEQUENCE</scope>
    <source>
        <strain evidence="8">IBT 29677</strain>
    </source>
</reference>
<dbReference type="GO" id="GO:0045944">
    <property type="term" value="P:positive regulation of transcription by RNA polymerase II"/>
    <property type="evidence" value="ECO:0007669"/>
    <property type="project" value="TreeGrafter"/>
</dbReference>
<dbReference type="GO" id="GO:0005634">
    <property type="term" value="C:nucleus"/>
    <property type="evidence" value="ECO:0007669"/>
    <property type="project" value="UniProtKB-SubCell"/>
</dbReference>
<evidence type="ECO:0000259" key="7">
    <source>
        <dbReference type="PROSITE" id="PS50048"/>
    </source>
</evidence>
<keyword evidence="4" id="KW-0804">Transcription</keyword>
<dbReference type="EMBL" id="JAPZBU010000011">
    <property type="protein sequence ID" value="KAJ5379449.1"/>
    <property type="molecule type" value="Genomic_DNA"/>
</dbReference>
<dbReference type="PANTHER" id="PTHR37534">
    <property type="entry name" value="TRANSCRIPTIONAL ACTIVATOR PROTEIN UGA3"/>
    <property type="match status" value="1"/>
</dbReference>
<protein>
    <recommendedName>
        <fullName evidence="7">Zn(2)-C6 fungal-type domain-containing protein</fullName>
    </recommendedName>
</protein>
<organism evidence="8 9">
    <name type="scientific">Penicillium cosmopolitanum</name>
    <dbReference type="NCBI Taxonomy" id="1131564"/>
    <lineage>
        <taxon>Eukaryota</taxon>
        <taxon>Fungi</taxon>
        <taxon>Dikarya</taxon>
        <taxon>Ascomycota</taxon>
        <taxon>Pezizomycotina</taxon>
        <taxon>Eurotiomycetes</taxon>
        <taxon>Eurotiomycetidae</taxon>
        <taxon>Eurotiales</taxon>
        <taxon>Aspergillaceae</taxon>
        <taxon>Penicillium</taxon>
    </lineage>
</organism>
<feature type="compositionally biased region" description="Low complexity" evidence="6">
    <location>
        <begin position="152"/>
        <end position="165"/>
    </location>
</feature>
<dbReference type="InterPro" id="IPR021858">
    <property type="entry name" value="Fun_TF"/>
</dbReference>
<dbReference type="CDD" id="cd00067">
    <property type="entry name" value="GAL4"/>
    <property type="match status" value="1"/>
</dbReference>
<proteinExistence type="predicted"/>
<dbReference type="Pfam" id="PF11951">
    <property type="entry name" value="Fungal_trans_2"/>
    <property type="match status" value="1"/>
</dbReference>
<accession>A0A9W9VG21</accession>
<comment type="caution">
    <text evidence="8">The sequence shown here is derived from an EMBL/GenBank/DDBJ whole genome shotgun (WGS) entry which is preliminary data.</text>
</comment>
<dbReference type="InterPro" id="IPR036864">
    <property type="entry name" value="Zn2-C6_fun-type_DNA-bd_sf"/>
</dbReference>
<dbReference type="GO" id="GO:0008270">
    <property type="term" value="F:zinc ion binding"/>
    <property type="evidence" value="ECO:0007669"/>
    <property type="project" value="InterPro"/>
</dbReference>
<evidence type="ECO:0000256" key="2">
    <source>
        <dbReference type="ARBA" id="ARBA00023015"/>
    </source>
</evidence>
<keyword evidence="2" id="KW-0805">Transcription regulation</keyword>
<evidence type="ECO:0000313" key="8">
    <source>
        <dbReference type="EMBL" id="KAJ5379449.1"/>
    </source>
</evidence>
<dbReference type="PANTHER" id="PTHR37534:SF49">
    <property type="entry name" value="LYSINE BIOSYNTHESIS REGULATORY PROTEIN LYS14"/>
    <property type="match status" value="1"/>
</dbReference>
<sequence length="586" mass="66389">MEQQQRKSDRKTSPRSQHGCTNCRRSKVKCDEHKPICTRCWQKDLQCSSNFQLKWESSYRDRGVAFGRSGLWGKNAPKNRQSPTRSTESDPAVQEETTWLATPTIQSWTFLNNDVSLIRRLYDEEQGHTKRQLLPAFDVKLAIGEQGPREPSLSTSRSSSPSGLLKGVDRASVQTLPSSLSIFPSLDEIGNRSLFDYYINHMCPRTVHSPLSQSPFASVILPYCASATPTVLRAIQALAACHWAQYDPQYTNISLQLKSRVLREFRKQISVDRGALLASDPEILVIVMFLCMFDIVDYCNPQWIVHLQGAKDIIRLRRRQLQISTRGNGDLQQDEVSSFVELFFAFQDVMGRTACAKADLFGPRYWDETDTTINPWMGCSPALVSILFSVMDLSRSRQSMLLSDDLMTFETRAATLKNRLERLEQQPRTNEKDQSITRIAEVKKLSCIVFLKCALYGGRPSDPEIKILVRKIMTEIQELLALEAVCQLIWPLFVAAVESDPLDVEPLSNPESASFTNGRRLVLELLESMAMSSVSSVHRTRVVIEQVWNSRDFSISKSSEPVRTSTSDLNDWEQYVVPVSDALSLV</sequence>
<feature type="region of interest" description="Disordered" evidence="6">
    <location>
        <begin position="146"/>
        <end position="165"/>
    </location>
</feature>
<keyword evidence="3" id="KW-0238">DNA-binding</keyword>